<feature type="domain" description="Fibrinogen C-terminal" evidence="1">
    <location>
        <begin position="1"/>
        <end position="148"/>
    </location>
</feature>
<comment type="caution">
    <text evidence="2">The sequence shown here is derived from an EMBL/GenBank/DDBJ whole genome shotgun (WGS) entry which is preliminary data.</text>
</comment>
<dbReference type="PANTHER" id="PTHR19143">
    <property type="entry name" value="FIBRINOGEN/TENASCIN/ANGIOPOEITIN"/>
    <property type="match status" value="1"/>
</dbReference>
<dbReference type="InterPro" id="IPR050373">
    <property type="entry name" value="Fibrinogen_C-term_domain"/>
</dbReference>
<evidence type="ECO:0000313" key="2">
    <source>
        <dbReference type="EMBL" id="KAK2140875.1"/>
    </source>
</evidence>
<accession>A0AAD9MPR2</accession>
<dbReference type="InterPro" id="IPR014716">
    <property type="entry name" value="Fibrinogen_a/b/g_C_1"/>
</dbReference>
<dbReference type="Pfam" id="PF00147">
    <property type="entry name" value="Fibrinogen_C"/>
    <property type="match status" value="1"/>
</dbReference>
<dbReference type="InterPro" id="IPR036056">
    <property type="entry name" value="Fibrinogen-like_C"/>
</dbReference>
<dbReference type="InterPro" id="IPR002181">
    <property type="entry name" value="Fibrinogen_a/b/g_C_dom"/>
</dbReference>
<sequence>MENLFSGNENMQRTTNDGRTYSLRVDLISYLGEERFALYNTLRIGPESDSYRLTVARYNETSTLDNSLKFHNDIRFSTKRRDNDKLATTDCAEIFAAGWWFSNGKCAVLTTSYVPYPVITYNGGMYGSVHGTNKQTFAKFARMMIRPN</sequence>
<dbReference type="PROSITE" id="PS51406">
    <property type="entry name" value="FIBRINOGEN_C_2"/>
    <property type="match status" value="1"/>
</dbReference>
<keyword evidence="3" id="KW-1185">Reference proteome</keyword>
<evidence type="ECO:0000259" key="1">
    <source>
        <dbReference type="PROSITE" id="PS51406"/>
    </source>
</evidence>
<dbReference type="SUPFAM" id="SSF56496">
    <property type="entry name" value="Fibrinogen C-terminal domain-like"/>
    <property type="match status" value="1"/>
</dbReference>
<protein>
    <recommendedName>
        <fullName evidence="1">Fibrinogen C-terminal domain-containing protein</fullName>
    </recommendedName>
</protein>
<dbReference type="Gene3D" id="3.90.215.10">
    <property type="entry name" value="Gamma Fibrinogen, chain A, domain 1"/>
    <property type="match status" value="1"/>
</dbReference>
<reference evidence="2" key="1">
    <citation type="journal article" date="2023" name="Mol. Biol. Evol.">
        <title>Third-Generation Sequencing Reveals the Adaptive Role of the Epigenome in Three Deep-Sea Polychaetes.</title>
        <authorList>
            <person name="Perez M."/>
            <person name="Aroh O."/>
            <person name="Sun Y."/>
            <person name="Lan Y."/>
            <person name="Juniper S.K."/>
            <person name="Young C.R."/>
            <person name="Angers B."/>
            <person name="Qian P.Y."/>
        </authorList>
    </citation>
    <scope>NUCLEOTIDE SEQUENCE</scope>
    <source>
        <strain evidence="2">P08H-3</strain>
    </source>
</reference>
<evidence type="ECO:0000313" key="3">
    <source>
        <dbReference type="Proteomes" id="UP001208570"/>
    </source>
</evidence>
<dbReference type="EMBL" id="JAODUP010001220">
    <property type="protein sequence ID" value="KAK2140875.1"/>
    <property type="molecule type" value="Genomic_DNA"/>
</dbReference>
<dbReference type="Proteomes" id="UP001208570">
    <property type="component" value="Unassembled WGS sequence"/>
</dbReference>
<dbReference type="GO" id="GO:0005615">
    <property type="term" value="C:extracellular space"/>
    <property type="evidence" value="ECO:0007669"/>
    <property type="project" value="TreeGrafter"/>
</dbReference>
<proteinExistence type="predicted"/>
<organism evidence="2 3">
    <name type="scientific">Paralvinella palmiformis</name>
    <dbReference type="NCBI Taxonomy" id="53620"/>
    <lineage>
        <taxon>Eukaryota</taxon>
        <taxon>Metazoa</taxon>
        <taxon>Spiralia</taxon>
        <taxon>Lophotrochozoa</taxon>
        <taxon>Annelida</taxon>
        <taxon>Polychaeta</taxon>
        <taxon>Sedentaria</taxon>
        <taxon>Canalipalpata</taxon>
        <taxon>Terebellida</taxon>
        <taxon>Terebelliformia</taxon>
        <taxon>Alvinellidae</taxon>
        <taxon>Paralvinella</taxon>
    </lineage>
</organism>
<dbReference type="SMART" id="SM00186">
    <property type="entry name" value="FBG"/>
    <property type="match status" value="1"/>
</dbReference>
<dbReference type="AlphaFoldDB" id="A0AAD9MPR2"/>
<gene>
    <name evidence="2" type="ORF">LSH36_1220g00056</name>
</gene>
<name>A0AAD9MPR2_9ANNE</name>